<dbReference type="Proteomes" id="UP000593564">
    <property type="component" value="Unassembled WGS sequence"/>
</dbReference>
<dbReference type="AlphaFoldDB" id="A0A7J7H544"/>
<sequence>MILYAYMYTFSHKRSNPHPQHTLRNIKQATQQKRSHKNTKTNTTLTLSQIEQSSTTQPTTGIEKKSRNE</sequence>
<evidence type="ECO:0000256" key="1">
    <source>
        <dbReference type="SAM" id="MobiDB-lite"/>
    </source>
</evidence>
<organism evidence="2 3">
    <name type="scientific">Camellia sinensis</name>
    <name type="common">Tea plant</name>
    <name type="synonym">Thea sinensis</name>
    <dbReference type="NCBI Taxonomy" id="4442"/>
    <lineage>
        <taxon>Eukaryota</taxon>
        <taxon>Viridiplantae</taxon>
        <taxon>Streptophyta</taxon>
        <taxon>Embryophyta</taxon>
        <taxon>Tracheophyta</taxon>
        <taxon>Spermatophyta</taxon>
        <taxon>Magnoliopsida</taxon>
        <taxon>eudicotyledons</taxon>
        <taxon>Gunneridae</taxon>
        <taxon>Pentapetalae</taxon>
        <taxon>asterids</taxon>
        <taxon>Ericales</taxon>
        <taxon>Theaceae</taxon>
        <taxon>Camellia</taxon>
    </lineage>
</organism>
<gene>
    <name evidence="2" type="ORF">HYC85_014037</name>
</gene>
<feature type="compositionally biased region" description="Polar residues" evidence="1">
    <location>
        <begin position="48"/>
        <end position="60"/>
    </location>
</feature>
<keyword evidence="3" id="KW-1185">Reference proteome</keyword>
<comment type="caution">
    <text evidence="2">The sequence shown here is derived from an EMBL/GenBank/DDBJ whole genome shotgun (WGS) entry which is preliminary data.</text>
</comment>
<protein>
    <submittedName>
        <fullName evidence="2">Uncharacterized protein</fullName>
    </submittedName>
</protein>
<evidence type="ECO:0000313" key="3">
    <source>
        <dbReference type="Proteomes" id="UP000593564"/>
    </source>
</evidence>
<proteinExistence type="predicted"/>
<feature type="region of interest" description="Disordered" evidence="1">
    <location>
        <begin position="28"/>
        <end position="69"/>
    </location>
</feature>
<reference evidence="3" key="1">
    <citation type="journal article" date="2020" name="Nat. Commun.">
        <title>Genome assembly of wild tea tree DASZ reveals pedigree and selection history of tea varieties.</title>
        <authorList>
            <person name="Zhang W."/>
            <person name="Zhang Y."/>
            <person name="Qiu H."/>
            <person name="Guo Y."/>
            <person name="Wan H."/>
            <person name="Zhang X."/>
            <person name="Scossa F."/>
            <person name="Alseekh S."/>
            <person name="Zhang Q."/>
            <person name="Wang P."/>
            <person name="Xu L."/>
            <person name="Schmidt M.H."/>
            <person name="Jia X."/>
            <person name="Li D."/>
            <person name="Zhu A."/>
            <person name="Guo F."/>
            <person name="Chen W."/>
            <person name="Ni D."/>
            <person name="Usadel B."/>
            <person name="Fernie A.R."/>
            <person name="Wen W."/>
        </authorList>
    </citation>
    <scope>NUCLEOTIDE SEQUENCE [LARGE SCALE GENOMIC DNA]</scope>
    <source>
        <strain evidence="3">cv. G240</strain>
    </source>
</reference>
<evidence type="ECO:0000313" key="2">
    <source>
        <dbReference type="EMBL" id="KAF5948080.1"/>
    </source>
</evidence>
<accession>A0A7J7H544</accession>
<name>A0A7J7H544_CAMSI</name>
<reference evidence="2 3" key="2">
    <citation type="submission" date="2020-07" db="EMBL/GenBank/DDBJ databases">
        <title>Genome assembly of wild tea tree DASZ reveals pedigree and selection history of tea varieties.</title>
        <authorList>
            <person name="Zhang W."/>
        </authorList>
    </citation>
    <scope>NUCLEOTIDE SEQUENCE [LARGE SCALE GENOMIC DNA]</scope>
    <source>
        <strain evidence="3">cv. G240</strain>
        <tissue evidence="2">Leaf</tissue>
    </source>
</reference>
<dbReference type="EMBL" id="JACBKZ010000006">
    <property type="protein sequence ID" value="KAF5948080.1"/>
    <property type="molecule type" value="Genomic_DNA"/>
</dbReference>